<accession>A0A4Q1BK14</accession>
<keyword evidence="1" id="KW-0472">Membrane</keyword>
<keyword evidence="3" id="KW-1185">Reference proteome</keyword>
<dbReference type="Proteomes" id="UP000289152">
    <property type="component" value="Unassembled WGS sequence"/>
</dbReference>
<dbReference type="InParanoid" id="A0A4Q1BK14"/>
<evidence type="ECO:0000256" key="1">
    <source>
        <dbReference type="SAM" id="Phobius"/>
    </source>
</evidence>
<keyword evidence="1" id="KW-0812">Transmembrane</keyword>
<name>A0A4Q1BK14_TREME</name>
<feature type="transmembrane region" description="Helical" evidence="1">
    <location>
        <begin position="91"/>
        <end position="112"/>
    </location>
</feature>
<protein>
    <recommendedName>
        <fullName evidence="4">NADP-dependent oxidoreductase domain-containing protein</fullName>
    </recommendedName>
</protein>
<reference evidence="2 3" key="1">
    <citation type="submission" date="2016-06" db="EMBL/GenBank/DDBJ databases">
        <title>Evolution of pathogenesis and genome organization in the Tremellales.</title>
        <authorList>
            <person name="Cuomo C."/>
            <person name="Litvintseva A."/>
            <person name="Heitman J."/>
            <person name="Chen Y."/>
            <person name="Sun S."/>
            <person name="Springer D."/>
            <person name="Dromer F."/>
            <person name="Young S."/>
            <person name="Zeng Q."/>
            <person name="Chapman S."/>
            <person name="Gujja S."/>
            <person name="Saif S."/>
            <person name="Birren B."/>
        </authorList>
    </citation>
    <scope>NUCLEOTIDE SEQUENCE [LARGE SCALE GENOMIC DNA]</scope>
    <source>
        <strain evidence="2 3">ATCC 28783</strain>
    </source>
</reference>
<dbReference type="EMBL" id="SDIL01000056">
    <property type="protein sequence ID" value="RXK37942.1"/>
    <property type="molecule type" value="Genomic_DNA"/>
</dbReference>
<dbReference type="Gene3D" id="3.20.20.100">
    <property type="entry name" value="NADP-dependent oxidoreductase domain"/>
    <property type="match status" value="1"/>
</dbReference>
<evidence type="ECO:0008006" key="4">
    <source>
        <dbReference type="Google" id="ProtNLM"/>
    </source>
</evidence>
<sequence>MSLTIESAVRLSSGAFMPRLGFGIFKATGKECEESVKVAAEVGYRHCEILFHSLYFYISISLDFWFFWFFGFVNGLRVILGTKGKVEKADFIGFSILIVTFPSTGVETHSYFTVTSSST</sequence>
<dbReference type="AlphaFoldDB" id="A0A4Q1BK14"/>
<gene>
    <name evidence="2" type="ORF">M231_04728</name>
</gene>
<evidence type="ECO:0000313" key="2">
    <source>
        <dbReference type="EMBL" id="RXK37942.1"/>
    </source>
</evidence>
<comment type="caution">
    <text evidence="2">The sequence shown here is derived from an EMBL/GenBank/DDBJ whole genome shotgun (WGS) entry which is preliminary data.</text>
</comment>
<dbReference type="STRING" id="5217.A0A4Q1BK14"/>
<dbReference type="VEuPathDB" id="FungiDB:TREMEDRAFT_28097"/>
<proteinExistence type="predicted"/>
<keyword evidence="1" id="KW-1133">Transmembrane helix</keyword>
<dbReference type="InterPro" id="IPR036812">
    <property type="entry name" value="NAD(P)_OxRdtase_dom_sf"/>
</dbReference>
<organism evidence="2 3">
    <name type="scientific">Tremella mesenterica</name>
    <name type="common">Jelly fungus</name>
    <dbReference type="NCBI Taxonomy" id="5217"/>
    <lineage>
        <taxon>Eukaryota</taxon>
        <taxon>Fungi</taxon>
        <taxon>Dikarya</taxon>
        <taxon>Basidiomycota</taxon>
        <taxon>Agaricomycotina</taxon>
        <taxon>Tremellomycetes</taxon>
        <taxon>Tremellales</taxon>
        <taxon>Tremellaceae</taxon>
        <taxon>Tremella</taxon>
    </lineage>
</organism>
<evidence type="ECO:0000313" key="3">
    <source>
        <dbReference type="Proteomes" id="UP000289152"/>
    </source>
</evidence>
<dbReference type="SUPFAM" id="SSF51430">
    <property type="entry name" value="NAD(P)-linked oxidoreductase"/>
    <property type="match status" value="1"/>
</dbReference>
<feature type="transmembrane region" description="Helical" evidence="1">
    <location>
        <begin position="54"/>
        <end position="79"/>
    </location>
</feature>